<evidence type="ECO:0000256" key="1">
    <source>
        <dbReference type="SAM" id="MobiDB-lite"/>
    </source>
</evidence>
<reference evidence="3 4" key="1">
    <citation type="journal article" date="2014" name="Nat. Commun.">
        <title>Molecular traces of alternative social organization in a termite genome.</title>
        <authorList>
            <person name="Terrapon N."/>
            <person name="Li C."/>
            <person name="Robertson H.M."/>
            <person name="Ji L."/>
            <person name="Meng X."/>
            <person name="Booth W."/>
            <person name="Chen Z."/>
            <person name="Childers C.P."/>
            <person name="Glastad K.M."/>
            <person name="Gokhale K."/>
            <person name="Gowin J."/>
            <person name="Gronenberg W."/>
            <person name="Hermansen R.A."/>
            <person name="Hu H."/>
            <person name="Hunt B.G."/>
            <person name="Huylmans A.K."/>
            <person name="Khalil S.M."/>
            <person name="Mitchell R.D."/>
            <person name="Munoz-Torres M.C."/>
            <person name="Mustard J.A."/>
            <person name="Pan H."/>
            <person name="Reese J.T."/>
            <person name="Scharf M.E."/>
            <person name="Sun F."/>
            <person name="Vogel H."/>
            <person name="Xiao J."/>
            <person name="Yang W."/>
            <person name="Yang Z."/>
            <person name="Yang Z."/>
            <person name="Zhou J."/>
            <person name="Zhu J."/>
            <person name="Brent C.S."/>
            <person name="Elsik C.G."/>
            <person name="Goodisman M.A."/>
            <person name="Liberles D.A."/>
            <person name="Roe R.M."/>
            <person name="Vargo E.L."/>
            <person name="Vilcinskas A."/>
            <person name="Wang J."/>
            <person name="Bornberg-Bauer E."/>
            <person name="Korb J."/>
            <person name="Zhang G."/>
            <person name="Liebig J."/>
        </authorList>
    </citation>
    <scope>NUCLEOTIDE SEQUENCE [LARGE SCALE GENOMIC DNA]</scope>
    <source>
        <tissue evidence="3">Whole organism</tissue>
    </source>
</reference>
<protein>
    <submittedName>
        <fullName evidence="3">Uncharacterized protein</fullName>
    </submittedName>
</protein>
<gene>
    <name evidence="3" type="ORF">L798_09584</name>
</gene>
<feature type="transmembrane region" description="Helical" evidence="2">
    <location>
        <begin position="6"/>
        <end position="29"/>
    </location>
</feature>
<feature type="compositionally biased region" description="Polar residues" evidence="1">
    <location>
        <begin position="235"/>
        <end position="256"/>
    </location>
</feature>
<dbReference type="AlphaFoldDB" id="A0A067R022"/>
<keyword evidence="4" id="KW-1185">Reference proteome</keyword>
<dbReference type="EMBL" id="KK852804">
    <property type="protein sequence ID" value="KDR16170.1"/>
    <property type="molecule type" value="Genomic_DNA"/>
</dbReference>
<dbReference type="InParanoid" id="A0A067R022"/>
<dbReference type="Proteomes" id="UP000027135">
    <property type="component" value="Unassembled WGS sequence"/>
</dbReference>
<proteinExistence type="predicted"/>
<accession>A0A067R022</accession>
<evidence type="ECO:0000313" key="3">
    <source>
        <dbReference type="EMBL" id="KDR16170.1"/>
    </source>
</evidence>
<feature type="compositionally biased region" description="Polar residues" evidence="1">
    <location>
        <begin position="402"/>
        <end position="419"/>
    </location>
</feature>
<keyword evidence="2" id="KW-0812">Transmembrane</keyword>
<sequence length="440" mass="49300">MAVQQSGVPVLIGVSILSLFLALSVYYMVDNITRPSEDKEHITYSTEKDNGPSENHKTTNPLTEFLYQQLFQRKAHDVCPVYLANVCRWNLQKDDNGIKSYKNTTKQKLKQFHGIIRLCQVFGTIKYQDVCFYVGNSLLEHISENGIVSQIFQDCVYINDNGYPCLIKSKTESDYLAPRNACVSDSTTVINVLTKRCRFREESYLNDSNFMPFEDLIYEVENDNYRNENGRTTEENSANAETGDSNQQYKSGNNKTQTGTNATTVVCHVLLAALLVVSASVALFEVCRDRLSNKQLGQQSIIGDGRINAIGSHSSLLDNRRCSLADLTASRHVRRESIQQVIPREPSSYNTSSTVAPLCPQTKLLGARPPPLLRRSSFPIHMGAAVSITRHSFTPKEHALTPSGSATPTKSTSRRTSMDGSEDDSSPDTAKRRVRFLRRY</sequence>
<keyword evidence="2" id="KW-0472">Membrane</keyword>
<evidence type="ECO:0000256" key="2">
    <source>
        <dbReference type="SAM" id="Phobius"/>
    </source>
</evidence>
<feature type="transmembrane region" description="Helical" evidence="2">
    <location>
        <begin position="265"/>
        <end position="284"/>
    </location>
</feature>
<organism evidence="3 4">
    <name type="scientific">Zootermopsis nevadensis</name>
    <name type="common">Dampwood termite</name>
    <dbReference type="NCBI Taxonomy" id="136037"/>
    <lineage>
        <taxon>Eukaryota</taxon>
        <taxon>Metazoa</taxon>
        <taxon>Ecdysozoa</taxon>
        <taxon>Arthropoda</taxon>
        <taxon>Hexapoda</taxon>
        <taxon>Insecta</taxon>
        <taxon>Pterygota</taxon>
        <taxon>Neoptera</taxon>
        <taxon>Polyneoptera</taxon>
        <taxon>Dictyoptera</taxon>
        <taxon>Blattodea</taxon>
        <taxon>Blattoidea</taxon>
        <taxon>Termitoidae</taxon>
        <taxon>Termopsidae</taxon>
        <taxon>Zootermopsis</taxon>
    </lineage>
</organism>
<keyword evidence="2" id="KW-1133">Transmembrane helix</keyword>
<feature type="region of interest" description="Disordered" evidence="1">
    <location>
        <begin position="227"/>
        <end position="256"/>
    </location>
</feature>
<feature type="region of interest" description="Disordered" evidence="1">
    <location>
        <begin position="392"/>
        <end position="440"/>
    </location>
</feature>
<dbReference type="OrthoDB" id="8190311at2759"/>
<evidence type="ECO:0000313" key="4">
    <source>
        <dbReference type="Proteomes" id="UP000027135"/>
    </source>
</evidence>
<name>A0A067R022_ZOONE</name>